<sequence length="427" mass="44953">MHEGDEDHVHLDDGTFAYVGERIELKSVGIDIGSSTSHLVFSGLVLERQGKRLSSRYVVTAREILNRSPIIFTPFAPSGEIDAPALGQFIAEAYGAAGFAPEDVDGGAVITTGEAALRENARAVAELFSQEGGKFVCATAGPNLESLLAAHGSGAVELSQATDAPILNVDIGGGTTKFAVCQRGEVRETAAVHLGARLLAWDKDASVVRLEDAGRRLAQSAGVDVPGLGARVAGNLLDGLANAMGRLILDIIGGTLHEGEMGLWITPVLRSRGPFGRIVFSGGVAEYIYGREKREFGDLGPRLAAAVRRGAEGLGLQLLEPREAIRATCIGASQYVVQLSGDTIYLSHPDHLPLRNVPVAAIGSVDEPSAGHVSAAVRQALIRLDLGDDGDSRFALAVQWRHGADYHSLRALCQGIVEALPAVRNGR</sequence>
<dbReference type="EMBL" id="VBAI01000056">
    <property type="protein sequence ID" value="TMJ11616.1"/>
    <property type="molecule type" value="Genomic_DNA"/>
</dbReference>
<accession>A0A537LUD0</accession>
<dbReference type="InterPro" id="IPR043129">
    <property type="entry name" value="ATPase_NBD"/>
</dbReference>
<dbReference type="PIRSF" id="PIRSF012293">
    <property type="entry name" value="EutA"/>
    <property type="match status" value="1"/>
</dbReference>
<feature type="non-terminal residue" evidence="1">
    <location>
        <position position="427"/>
    </location>
</feature>
<dbReference type="Proteomes" id="UP000315217">
    <property type="component" value="Unassembled WGS sequence"/>
</dbReference>
<dbReference type="SUPFAM" id="SSF53067">
    <property type="entry name" value="Actin-like ATPase domain"/>
    <property type="match status" value="1"/>
</dbReference>
<evidence type="ECO:0008006" key="3">
    <source>
        <dbReference type="Google" id="ProtNLM"/>
    </source>
</evidence>
<organism evidence="1 2">
    <name type="scientific">Candidatus Segetimicrobium genomatis</name>
    <dbReference type="NCBI Taxonomy" id="2569760"/>
    <lineage>
        <taxon>Bacteria</taxon>
        <taxon>Bacillati</taxon>
        <taxon>Candidatus Sysuimicrobiota</taxon>
        <taxon>Candidatus Sysuimicrobiia</taxon>
        <taxon>Candidatus Sysuimicrobiales</taxon>
        <taxon>Candidatus Segetimicrobiaceae</taxon>
        <taxon>Candidatus Segetimicrobium</taxon>
    </lineage>
</organism>
<dbReference type="AlphaFoldDB" id="A0A537LUD0"/>
<comment type="caution">
    <text evidence="1">The sequence shown here is derived from an EMBL/GenBank/DDBJ whole genome shotgun (WGS) entry which is preliminary data.</text>
</comment>
<gene>
    <name evidence="1" type="ORF">E6G98_04635</name>
</gene>
<proteinExistence type="predicted"/>
<protein>
    <recommendedName>
        <fullName evidence="3">Ethanolamine utilization protein EutA</fullName>
    </recommendedName>
</protein>
<dbReference type="InterPro" id="IPR009377">
    <property type="entry name" value="EutA"/>
</dbReference>
<evidence type="ECO:0000313" key="2">
    <source>
        <dbReference type="Proteomes" id="UP000315217"/>
    </source>
</evidence>
<reference evidence="1 2" key="1">
    <citation type="journal article" date="2019" name="Nat. Microbiol.">
        <title>Mediterranean grassland soil C-N compound turnover is dependent on rainfall and depth, and is mediated by genomically divergent microorganisms.</title>
        <authorList>
            <person name="Diamond S."/>
            <person name="Andeer P.F."/>
            <person name="Li Z."/>
            <person name="Crits-Christoph A."/>
            <person name="Burstein D."/>
            <person name="Anantharaman K."/>
            <person name="Lane K.R."/>
            <person name="Thomas B.C."/>
            <person name="Pan C."/>
            <person name="Northen T.R."/>
            <person name="Banfield J.F."/>
        </authorList>
    </citation>
    <scope>NUCLEOTIDE SEQUENCE [LARGE SCALE GENOMIC DNA]</scope>
    <source>
        <strain evidence="1">NP_1</strain>
    </source>
</reference>
<evidence type="ECO:0000313" key="1">
    <source>
        <dbReference type="EMBL" id="TMJ11616.1"/>
    </source>
</evidence>
<name>A0A537LUD0_9BACT</name>
<dbReference type="Pfam" id="PF06277">
    <property type="entry name" value="EutA"/>
    <property type="match status" value="1"/>
</dbReference>